<evidence type="ECO:0000313" key="2">
    <source>
        <dbReference type="Proteomes" id="UP001501791"/>
    </source>
</evidence>
<dbReference type="EMBL" id="BAAALY010000023">
    <property type="protein sequence ID" value="GAA1562694.1"/>
    <property type="molecule type" value="Genomic_DNA"/>
</dbReference>
<comment type="caution">
    <text evidence="1">The sequence shown here is derived from an EMBL/GenBank/DDBJ whole genome shotgun (WGS) entry which is preliminary data.</text>
</comment>
<evidence type="ECO:0000313" key="1">
    <source>
        <dbReference type="EMBL" id="GAA1562694.1"/>
    </source>
</evidence>
<organism evidence="1 2">
    <name type="scientific">Brevibacterium picturae</name>
    <dbReference type="NCBI Taxonomy" id="260553"/>
    <lineage>
        <taxon>Bacteria</taxon>
        <taxon>Bacillati</taxon>
        <taxon>Actinomycetota</taxon>
        <taxon>Actinomycetes</taxon>
        <taxon>Micrococcales</taxon>
        <taxon>Brevibacteriaceae</taxon>
        <taxon>Brevibacterium</taxon>
    </lineage>
</organism>
<evidence type="ECO:0008006" key="3">
    <source>
        <dbReference type="Google" id="ProtNLM"/>
    </source>
</evidence>
<keyword evidence="2" id="KW-1185">Reference proteome</keyword>
<accession>A0ABN2CQT7</accession>
<name>A0ABN2CQT7_9MICO</name>
<sequence>MLMVISRSLSAGWSAALAEAVVTLNTSREVAHSELPGHQADEDSPHRKVSRVALCPPRCRVERCRAARG</sequence>
<proteinExistence type="predicted"/>
<reference evidence="1 2" key="1">
    <citation type="journal article" date="2019" name="Int. J. Syst. Evol. Microbiol.">
        <title>The Global Catalogue of Microorganisms (GCM) 10K type strain sequencing project: providing services to taxonomists for standard genome sequencing and annotation.</title>
        <authorList>
            <consortium name="The Broad Institute Genomics Platform"/>
            <consortium name="The Broad Institute Genome Sequencing Center for Infectious Disease"/>
            <person name="Wu L."/>
            <person name="Ma J."/>
        </authorList>
    </citation>
    <scope>NUCLEOTIDE SEQUENCE [LARGE SCALE GENOMIC DNA]</scope>
    <source>
        <strain evidence="1 2">JCM 13319</strain>
    </source>
</reference>
<dbReference type="Proteomes" id="UP001501791">
    <property type="component" value="Unassembled WGS sequence"/>
</dbReference>
<protein>
    <recommendedName>
        <fullName evidence="3">Secreted protein</fullName>
    </recommendedName>
</protein>
<gene>
    <name evidence="1" type="ORF">GCM10009691_40400</name>
</gene>